<protein>
    <submittedName>
        <fullName evidence="1">35509_t:CDS:1</fullName>
    </submittedName>
</protein>
<feature type="non-terminal residue" evidence="1">
    <location>
        <position position="1"/>
    </location>
</feature>
<accession>A0ACA9KX11</accession>
<comment type="caution">
    <text evidence="1">The sequence shown here is derived from an EMBL/GenBank/DDBJ whole genome shotgun (WGS) entry which is preliminary data.</text>
</comment>
<organism evidence="1 2">
    <name type="scientific">Racocetra persica</name>
    <dbReference type="NCBI Taxonomy" id="160502"/>
    <lineage>
        <taxon>Eukaryota</taxon>
        <taxon>Fungi</taxon>
        <taxon>Fungi incertae sedis</taxon>
        <taxon>Mucoromycota</taxon>
        <taxon>Glomeromycotina</taxon>
        <taxon>Glomeromycetes</taxon>
        <taxon>Diversisporales</taxon>
        <taxon>Gigasporaceae</taxon>
        <taxon>Racocetra</taxon>
    </lineage>
</organism>
<evidence type="ECO:0000313" key="1">
    <source>
        <dbReference type="EMBL" id="CAG8498418.1"/>
    </source>
</evidence>
<reference evidence="1" key="1">
    <citation type="submission" date="2021-06" db="EMBL/GenBank/DDBJ databases">
        <authorList>
            <person name="Kallberg Y."/>
            <person name="Tangrot J."/>
            <person name="Rosling A."/>
        </authorList>
    </citation>
    <scope>NUCLEOTIDE SEQUENCE</scope>
    <source>
        <strain evidence="1">MA461A</strain>
    </source>
</reference>
<evidence type="ECO:0000313" key="2">
    <source>
        <dbReference type="Proteomes" id="UP000789920"/>
    </source>
</evidence>
<dbReference type="EMBL" id="CAJVQC010001670">
    <property type="protein sequence ID" value="CAG8498418.1"/>
    <property type="molecule type" value="Genomic_DNA"/>
</dbReference>
<proteinExistence type="predicted"/>
<sequence>PIWSKYTESLLTGKFGSSTAQPSIFVEPTRNDGDDYDDSKKSGRSAFWNRCKALIT</sequence>
<name>A0ACA9KX11_9GLOM</name>
<gene>
    <name evidence="1" type="ORF">RPERSI_LOCUS1707</name>
</gene>
<dbReference type="Proteomes" id="UP000789920">
    <property type="component" value="Unassembled WGS sequence"/>
</dbReference>
<keyword evidence="2" id="KW-1185">Reference proteome</keyword>